<sequence>MAQSDTVERILDAAEALFAEKGFAETSLRTITSQAGVNLAAVNYHFGSKKVLIQAVFTRFLDSFVAGIEAELDHYESSGMTPGLEKLVALLGQGAMKVKPRGENDIKVFMKLLALAFNQTQGHLRHHLKQTYGSVFSRYMQLVMDAAPDLPMQELYWRINFMMGSVIFTMSGFDALNAISDEDYGVTTTVEDTLHRLGPFLVSGMRAPKDMDFSTKD</sequence>
<dbReference type="Pfam" id="PF00440">
    <property type="entry name" value="TetR_N"/>
    <property type="match status" value="1"/>
</dbReference>
<dbReference type="PANTHER" id="PTHR30055">
    <property type="entry name" value="HTH-TYPE TRANSCRIPTIONAL REGULATOR RUTR"/>
    <property type="match status" value="1"/>
</dbReference>
<dbReference type="SUPFAM" id="SSF46689">
    <property type="entry name" value="Homeodomain-like"/>
    <property type="match status" value="1"/>
</dbReference>
<dbReference type="EMBL" id="JAMFLX010000008">
    <property type="protein sequence ID" value="MCL6269803.1"/>
    <property type="molecule type" value="Genomic_DNA"/>
</dbReference>
<protein>
    <submittedName>
        <fullName evidence="4">TetR family transcriptional regulator</fullName>
    </submittedName>
</protein>
<feature type="DNA-binding region" description="H-T-H motif" evidence="2">
    <location>
        <begin position="27"/>
        <end position="46"/>
    </location>
</feature>
<evidence type="ECO:0000313" key="4">
    <source>
        <dbReference type="EMBL" id="MCL6269803.1"/>
    </source>
</evidence>
<keyword evidence="1 2" id="KW-0238">DNA-binding</keyword>
<dbReference type="InterPro" id="IPR050109">
    <property type="entry name" value="HTH-type_TetR-like_transc_reg"/>
</dbReference>
<dbReference type="PRINTS" id="PR00455">
    <property type="entry name" value="HTHTETR"/>
</dbReference>
<evidence type="ECO:0000256" key="1">
    <source>
        <dbReference type="ARBA" id="ARBA00023125"/>
    </source>
</evidence>
<dbReference type="PROSITE" id="PS50977">
    <property type="entry name" value="HTH_TETR_2"/>
    <property type="match status" value="1"/>
</dbReference>
<gene>
    <name evidence="4" type="ORF">M3P05_07600</name>
</gene>
<dbReference type="InterPro" id="IPR041586">
    <property type="entry name" value="PsrA_TetR_C"/>
</dbReference>
<dbReference type="InterPro" id="IPR001647">
    <property type="entry name" value="HTH_TetR"/>
</dbReference>
<evidence type="ECO:0000256" key="2">
    <source>
        <dbReference type="PROSITE-ProRule" id="PRU00335"/>
    </source>
</evidence>
<reference evidence="4 5" key="1">
    <citation type="submission" date="2022-05" db="EMBL/GenBank/DDBJ databases">
        <authorList>
            <person name="Park J.-S."/>
        </authorList>
    </citation>
    <scope>NUCLEOTIDE SEQUENCE [LARGE SCALE GENOMIC DNA]</scope>
    <source>
        <strain evidence="4 5">2012CJ34-2</strain>
    </source>
</reference>
<keyword evidence="5" id="KW-1185">Reference proteome</keyword>
<dbReference type="Gene3D" id="1.10.357.10">
    <property type="entry name" value="Tetracycline Repressor, domain 2"/>
    <property type="match status" value="1"/>
</dbReference>
<dbReference type="PROSITE" id="PS01081">
    <property type="entry name" value="HTH_TETR_1"/>
    <property type="match status" value="1"/>
</dbReference>
<evidence type="ECO:0000259" key="3">
    <source>
        <dbReference type="PROSITE" id="PS50977"/>
    </source>
</evidence>
<dbReference type="InterPro" id="IPR036271">
    <property type="entry name" value="Tet_transcr_reg_TetR-rel_C_sf"/>
</dbReference>
<accession>A0ABT0PH21</accession>
<dbReference type="SUPFAM" id="SSF48498">
    <property type="entry name" value="Tetracyclin repressor-like, C-terminal domain"/>
    <property type="match status" value="1"/>
</dbReference>
<dbReference type="Proteomes" id="UP001203338">
    <property type="component" value="Unassembled WGS sequence"/>
</dbReference>
<dbReference type="Pfam" id="PF17939">
    <property type="entry name" value="TetR_C_30"/>
    <property type="match status" value="1"/>
</dbReference>
<evidence type="ECO:0000313" key="5">
    <source>
        <dbReference type="Proteomes" id="UP001203338"/>
    </source>
</evidence>
<feature type="domain" description="HTH tetR-type" evidence="3">
    <location>
        <begin position="4"/>
        <end position="64"/>
    </location>
</feature>
<organism evidence="4 5">
    <name type="scientific">Parendozoicomonas callyspongiae</name>
    <dbReference type="NCBI Taxonomy" id="2942213"/>
    <lineage>
        <taxon>Bacteria</taxon>
        <taxon>Pseudomonadati</taxon>
        <taxon>Pseudomonadota</taxon>
        <taxon>Gammaproteobacteria</taxon>
        <taxon>Oceanospirillales</taxon>
        <taxon>Endozoicomonadaceae</taxon>
        <taxon>Parendozoicomonas</taxon>
    </lineage>
</organism>
<dbReference type="PANTHER" id="PTHR30055:SF235">
    <property type="entry name" value="TRANSCRIPTIONAL REGULATORY PROTEIN"/>
    <property type="match status" value="1"/>
</dbReference>
<proteinExistence type="predicted"/>
<name>A0ABT0PH21_9GAMM</name>
<dbReference type="InterPro" id="IPR009057">
    <property type="entry name" value="Homeodomain-like_sf"/>
</dbReference>
<dbReference type="InterPro" id="IPR023772">
    <property type="entry name" value="DNA-bd_HTH_TetR-type_CS"/>
</dbReference>
<comment type="caution">
    <text evidence="4">The sequence shown here is derived from an EMBL/GenBank/DDBJ whole genome shotgun (WGS) entry which is preliminary data.</text>
</comment>
<dbReference type="RefSeq" id="WP_249698895.1">
    <property type="nucleotide sequence ID" value="NZ_JAMFLX010000008.1"/>
</dbReference>